<comment type="caution">
    <text evidence="1">The sequence shown here is derived from an EMBL/GenBank/DDBJ whole genome shotgun (WGS) entry which is preliminary data.</text>
</comment>
<dbReference type="STRING" id="990121.A0A0V0YUJ1"/>
<keyword evidence="2" id="KW-1185">Reference proteome</keyword>
<dbReference type="AlphaFoldDB" id="A0A0V0YUJ1"/>
<evidence type="ECO:0008006" key="3">
    <source>
        <dbReference type="Google" id="ProtNLM"/>
    </source>
</evidence>
<dbReference type="Proteomes" id="UP000054783">
    <property type="component" value="Unassembled WGS sequence"/>
</dbReference>
<proteinExistence type="predicted"/>
<evidence type="ECO:0000313" key="2">
    <source>
        <dbReference type="Proteomes" id="UP000054783"/>
    </source>
</evidence>
<dbReference type="OrthoDB" id="504708at2759"/>
<protein>
    <recommendedName>
        <fullName evidence="3">EB domain-containing protein</fullName>
    </recommendedName>
</protein>
<reference evidence="1 2" key="1">
    <citation type="submission" date="2015-01" db="EMBL/GenBank/DDBJ databases">
        <title>Evolution of Trichinella species and genotypes.</title>
        <authorList>
            <person name="Korhonen P.K."/>
            <person name="Edoardo P."/>
            <person name="Giuseppe L.R."/>
            <person name="Gasser R.B."/>
        </authorList>
    </citation>
    <scope>NUCLEOTIDE SEQUENCE [LARGE SCALE GENOMIC DNA]</scope>
    <source>
        <strain evidence="1">ISS2496</strain>
    </source>
</reference>
<feature type="non-terminal residue" evidence="1">
    <location>
        <position position="88"/>
    </location>
</feature>
<evidence type="ECO:0000313" key="1">
    <source>
        <dbReference type="EMBL" id="KRY03466.1"/>
    </source>
</evidence>
<gene>
    <name evidence="1" type="ORF">T12_4794</name>
</gene>
<feature type="non-terminal residue" evidence="1">
    <location>
        <position position="1"/>
    </location>
</feature>
<name>A0A0V0YUJ1_9BILA</name>
<dbReference type="EMBL" id="JYDQ01002767">
    <property type="protein sequence ID" value="KRY03466.1"/>
    <property type="molecule type" value="Genomic_DNA"/>
</dbReference>
<organism evidence="1 2">
    <name type="scientific">Trichinella patagoniensis</name>
    <dbReference type="NCBI Taxonomy" id="990121"/>
    <lineage>
        <taxon>Eukaryota</taxon>
        <taxon>Metazoa</taxon>
        <taxon>Ecdysozoa</taxon>
        <taxon>Nematoda</taxon>
        <taxon>Enoplea</taxon>
        <taxon>Dorylaimia</taxon>
        <taxon>Trichinellida</taxon>
        <taxon>Trichinellidae</taxon>
        <taxon>Trichinella</taxon>
    </lineage>
</organism>
<sequence length="88" mass="9359">LNGRWQAMPCPPGQTFQFGKQRCDFDFAQVAVRADDGGVPSLPSVLSSTVGIIFPKLATFLGQPCDGKYCFGGSECHSEKGICTCPKG</sequence>
<accession>A0A0V0YUJ1</accession>